<dbReference type="PIRSF" id="PIRSF018266">
    <property type="entry name" value="FecR"/>
    <property type="match status" value="1"/>
</dbReference>
<feature type="transmembrane region" description="Helical" evidence="1">
    <location>
        <begin position="96"/>
        <end position="114"/>
    </location>
</feature>
<dbReference type="EMBL" id="CP017758">
    <property type="protein sequence ID" value="AQV97004.1"/>
    <property type="molecule type" value="Genomic_DNA"/>
</dbReference>
<accession>A0A1U9UWB6</accession>
<dbReference type="Pfam" id="PF16220">
    <property type="entry name" value="DUF4880"/>
    <property type="match status" value="1"/>
</dbReference>
<keyword evidence="1" id="KW-0472">Membrane</keyword>
<dbReference type="Proteomes" id="UP000189627">
    <property type="component" value="Chromosome 2"/>
</dbReference>
<evidence type="ECO:0000259" key="2">
    <source>
        <dbReference type="Pfam" id="PF04773"/>
    </source>
</evidence>
<keyword evidence="1" id="KW-1133">Transmembrane helix</keyword>
<evidence type="ECO:0000256" key="1">
    <source>
        <dbReference type="SAM" id="Phobius"/>
    </source>
</evidence>
<dbReference type="PANTHER" id="PTHR30273:SF2">
    <property type="entry name" value="PROTEIN FECR"/>
    <property type="match status" value="1"/>
</dbReference>
<dbReference type="PANTHER" id="PTHR30273">
    <property type="entry name" value="PERIPLASMIC SIGNAL SENSOR AND SIGMA FACTOR ACTIVATOR FECR-RELATED"/>
    <property type="match status" value="1"/>
</dbReference>
<sequence>MTDPGRSAQTQPEPSVPSDVVDQAIRWMVRLDFGEGDAVARQAFAQWLAASPLHGVAWQRVQGLKEDFSRMPPALALDTLQAVGERRGTRGIRRRQAIKILALAGVAVLAAGAARELALWQRLLADASTATGEQRTVRLDDGSTIVLNTDTAIRSGFDAARRVISLRRGEILVATGHDTPGTGTGAATRPFWVETPFGGLRALGTRFVVRLEDGRARVSVLEGAVALHPANGRAADDHVKVARAGTSWWLAADGSAPAPARSFTDDGWADGVIAGNDMRLADLLAELSRYRSGRIACDPAVADLRVSGAYQVRDTDRALVFLAQAQPVSIRYRTRFWVSVGPR</sequence>
<organism evidence="4 5">
    <name type="scientific">Cupriavidus necator</name>
    <name type="common">Alcaligenes eutrophus</name>
    <name type="synonym">Ralstonia eutropha</name>
    <dbReference type="NCBI Taxonomy" id="106590"/>
    <lineage>
        <taxon>Bacteria</taxon>
        <taxon>Pseudomonadati</taxon>
        <taxon>Pseudomonadota</taxon>
        <taxon>Betaproteobacteria</taxon>
        <taxon>Burkholderiales</taxon>
        <taxon>Burkholderiaceae</taxon>
        <taxon>Cupriavidus</taxon>
    </lineage>
</organism>
<dbReference type="InterPro" id="IPR032623">
    <property type="entry name" value="FecR_N"/>
</dbReference>
<dbReference type="InterPro" id="IPR012373">
    <property type="entry name" value="Ferrdict_sens_TM"/>
</dbReference>
<gene>
    <name evidence="4" type="ORF">BJN34_24390</name>
</gene>
<dbReference type="Gene3D" id="2.60.120.1440">
    <property type="match status" value="1"/>
</dbReference>
<feature type="domain" description="FecR N-terminal" evidence="3">
    <location>
        <begin position="22"/>
        <end position="63"/>
    </location>
</feature>
<evidence type="ECO:0000259" key="3">
    <source>
        <dbReference type="Pfam" id="PF16220"/>
    </source>
</evidence>
<reference evidence="5" key="1">
    <citation type="submission" date="2017-02" db="EMBL/GenBank/DDBJ databases">
        <title>Complete genome sequence of Cupriavidus necator strain NH9, a 3-chlorobenzoate degrader.</title>
        <authorList>
            <person name="Moriuchi R."/>
            <person name="Dohra H."/>
            <person name="Ogawa N."/>
        </authorList>
    </citation>
    <scope>NUCLEOTIDE SEQUENCE [LARGE SCALE GENOMIC DNA]</scope>
    <source>
        <strain evidence="5">NH9</strain>
    </source>
</reference>
<dbReference type="AlphaFoldDB" id="A0A1U9UWB6"/>
<dbReference type="RefSeq" id="WP_234825119.1">
    <property type="nucleotide sequence ID" value="NZ_CP017758.1"/>
</dbReference>
<feature type="domain" description="FecR protein" evidence="2">
    <location>
        <begin position="126"/>
        <end position="225"/>
    </location>
</feature>
<proteinExistence type="predicted"/>
<keyword evidence="1" id="KW-0812">Transmembrane</keyword>
<dbReference type="InterPro" id="IPR006860">
    <property type="entry name" value="FecR"/>
</dbReference>
<protein>
    <submittedName>
        <fullName evidence="4">Iron dicitrate transport regulator FecR</fullName>
    </submittedName>
</protein>
<name>A0A1U9UWB6_CUPNE</name>
<evidence type="ECO:0000313" key="4">
    <source>
        <dbReference type="EMBL" id="AQV97004.1"/>
    </source>
</evidence>
<dbReference type="Pfam" id="PF04773">
    <property type="entry name" value="FecR"/>
    <property type="match status" value="1"/>
</dbReference>
<dbReference type="GO" id="GO:0016989">
    <property type="term" value="F:sigma factor antagonist activity"/>
    <property type="evidence" value="ECO:0007669"/>
    <property type="project" value="TreeGrafter"/>
</dbReference>
<dbReference type="KEGG" id="cuh:BJN34_24390"/>
<evidence type="ECO:0000313" key="5">
    <source>
        <dbReference type="Proteomes" id="UP000189627"/>
    </source>
</evidence>